<feature type="region of interest" description="Disordered" evidence="1">
    <location>
        <begin position="1"/>
        <end position="20"/>
    </location>
</feature>
<dbReference type="AlphaFoldDB" id="A0AA43Q4Q4"/>
<gene>
    <name evidence="2" type="ORF">PSU93_04535</name>
</gene>
<proteinExistence type="predicted"/>
<dbReference type="Proteomes" id="UP001160519">
    <property type="component" value="Unassembled WGS sequence"/>
</dbReference>
<name>A0AA43Q4Q4_9GAMM</name>
<sequence>MALKLRSSADNGKYEKVGSSGYYSMTAEMTHMPVRRVERSEARQ</sequence>
<dbReference type="EMBL" id="JAQSDF010000008">
    <property type="protein sequence ID" value="MDI1230402.1"/>
    <property type="molecule type" value="Genomic_DNA"/>
</dbReference>
<keyword evidence="3" id="KW-1185">Reference proteome</keyword>
<reference evidence="2" key="1">
    <citation type="submission" date="2023-01" db="EMBL/GenBank/DDBJ databases">
        <title>Biogeochemical cycle of methane in antarctic sediments.</title>
        <authorList>
            <person name="Roldan D.M."/>
            <person name="Menes R.J."/>
        </authorList>
    </citation>
    <scope>NUCLEOTIDE SEQUENCE [LARGE SCALE GENOMIC DNA]</scope>
    <source>
        <strain evidence="2">K-2018 MAG008</strain>
    </source>
</reference>
<evidence type="ECO:0000313" key="2">
    <source>
        <dbReference type="EMBL" id="MDI1230402.1"/>
    </source>
</evidence>
<protein>
    <submittedName>
        <fullName evidence="2">Uncharacterized protein</fullName>
    </submittedName>
</protein>
<comment type="caution">
    <text evidence="2">The sequence shown here is derived from an EMBL/GenBank/DDBJ whole genome shotgun (WGS) entry which is preliminary data.</text>
</comment>
<organism evidence="2 3">
    <name type="scientific">Candidatus Methylobacter titanis</name>
    <dbReference type="NCBI Taxonomy" id="3053457"/>
    <lineage>
        <taxon>Bacteria</taxon>
        <taxon>Pseudomonadati</taxon>
        <taxon>Pseudomonadota</taxon>
        <taxon>Gammaproteobacteria</taxon>
        <taxon>Methylococcales</taxon>
        <taxon>Methylococcaceae</taxon>
        <taxon>Methylobacter</taxon>
    </lineage>
</organism>
<accession>A0AA43Q4Q4</accession>
<evidence type="ECO:0000256" key="1">
    <source>
        <dbReference type="SAM" id="MobiDB-lite"/>
    </source>
</evidence>
<evidence type="ECO:0000313" key="3">
    <source>
        <dbReference type="Proteomes" id="UP001160519"/>
    </source>
</evidence>